<name>A0A081C476_VECG1</name>
<dbReference type="EMBL" id="DF820470">
    <property type="protein sequence ID" value="GAK59381.1"/>
    <property type="molecule type" value="Genomic_DNA"/>
</dbReference>
<evidence type="ECO:0000259" key="8">
    <source>
        <dbReference type="PROSITE" id="PS50928"/>
    </source>
</evidence>
<dbReference type="GO" id="GO:0005886">
    <property type="term" value="C:plasma membrane"/>
    <property type="evidence" value="ECO:0007669"/>
    <property type="project" value="UniProtKB-SubCell"/>
</dbReference>
<feature type="transmembrane region" description="Helical" evidence="7">
    <location>
        <begin position="109"/>
        <end position="131"/>
    </location>
</feature>
<gene>
    <name evidence="9" type="ORF">U27_06365</name>
</gene>
<evidence type="ECO:0000313" key="10">
    <source>
        <dbReference type="Proteomes" id="UP000030661"/>
    </source>
</evidence>
<evidence type="ECO:0000256" key="5">
    <source>
        <dbReference type="ARBA" id="ARBA00022989"/>
    </source>
</evidence>
<dbReference type="STRING" id="1499967.U27_06365"/>
<dbReference type="InterPro" id="IPR035906">
    <property type="entry name" value="MetI-like_sf"/>
</dbReference>
<feature type="transmembrane region" description="Helical" evidence="7">
    <location>
        <begin position="12"/>
        <end position="36"/>
    </location>
</feature>
<organism evidence="9">
    <name type="scientific">Vecturithrix granuli</name>
    <dbReference type="NCBI Taxonomy" id="1499967"/>
    <lineage>
        <taxon>Bacteria</taxon>
        <taxon>Candidatus Moduliflexota</taxon>
        <taxon>Candidatus Vecturitrichia</taxon>
        <taxon>Candidatus Vecturitrichales</taxon>
        <taxon>Candidatus Vecturitrichaceae</taxon>
        <taxon>Candidatus Vecturithrix</taxon>
    </lineage>
</organism>
<keyword evidence="2 7" id="KW-0813">Transport</keyword>
<evidence type="ECO:0000256" key="2">
    <source>
        <dbReference type="ARBA" id="ARBA00022448"/>
    </source>
</evidence>
<comment type="subcellular location">
    <subcellularLocation>
        <location evidence="1 7">Cell membrane</location>
        <topology evidence="1 7">Multi-pass membrane protein</topology>
    </subcellularLocation>
</comment>
<feature type="transmembrane region" description="Helical" evidence="7">
    <location>
        <begin position="185"/>
        <end position="210"/>
    </location>
</feature>
<dbReference type="InterPro" id="IPR000515">
    <property type="entry name" value="MetI-like"/>
</dbReference>
<evidence type="ECO:0000256" key="3">
    <source>
        <dbReference type="ARBA" id="ARBA00022475"/>
    </source>
</evidence>
<sequence length="280" mass="32512">MMNARLKRRLVFSIKYMIILFMLLVFFLPIISMFLVSLKSEAEIFDYSTGIWPQNPKWSNYVFALTSINYLRYLYNTVIVSVFYTISCTFSSAMAGYAFARFQIRETNLFFTIVLSSIMIPYIITIIPFYLLIRNLALTDNHFLWLIYGISGAPFMIYLFRQFFLTIPASFEESARIDGANRWQIFFRIMLPLVKSGTVIAAMFAFQWTWQDYIMPVLFLTAKTTTLAVKLNGAYVDVQQNILYGPLMAGVFYYIAVPVILFFIFKRQIMEGMLTGGLKG</sequence>
<dbReference type="Pfam" id="PF00528">
    <property type="entry name" value="BPD_transp_1"/>
    <property type="match status" value="1"/>
</dbReference>
<evidence type="ECO:0000256" key="7">
    <source>
        <dbReference type="RuleBase" id="RU363032"/>
    </source>
</evidence>
<dbReference type="CDD" id="cd06261">
    <property type="entry name" value="TM_PBP2"/>
    <property type="match status" value="1"/>
</dbReference>
<dbReference type="Proteomes" id="UP000030661">
    <property type="component" value="Unassembled WGS sequence"/>
</dbReference>
<accession>A0A081C476</accession>
<protein>
    <submittedName>
        <fullName evidence="9">Binding-protein-dependent transport systems inner membrane component</fullName>
    </submittedName>
</protein>
<proteinExistence type="inferred from homology"/>
<evidence type="ECO:0000256" key="1">
    <source>
        <dbReference type="ARBA" id="ARBA00004651"/>
    </source>
</evidence>
<dbReference type="Gene3D" id="1.10.3720.10">
    <property type="entry name" value="MetI-like"/>
    <property type="match status" value="1"/>
</dbReference>
<keyword evidence="10" id="KW-1185">Reference proteome</keyword>
<dbReference type="PROSITE" id="PS50928">
    <property type="entry name" value="ABC_TM1"/>
    <property type="match status" value="1"/>
</dbReference>
<dbReference type="PANTHER" id="PTHR43744:SF8">
    <property type="entry name" value="SN-GLYCEROL-3-PHOSPHATE TRANSPORT SYSTEM PERMEASE PROTEIN UGPE"/>
    <property type="match status" value="1"/>
</dbReference>
<dbReference type="eggNOG" id="COG0395">
    <property type="taxonomic scope" value="Bacteria"/>
</dbReference>
<feature type="domain" description="ABC transmembrane type-1" evidence="8">
    <location>
        <begin position="74"/>
        <end position="265"/>
    </location>
</feature>
<evidence type="ECO:0000256" key="6">
    <source>
        <dbReference type="ARBA" id="ARBA00023136"/>
    </source>
</evidence>
<reference evidence="9" key="1">
    <citation type="journal article" date="2015" name="PeerJ">
        <title>First genomic representation of candidate bacterial phylum KSB3 points to enhanced environmental sensing as a trigger of wastewater bulking.</title>
        <authorList>
            <person name="Sekiguchi Y."/>
            <person name="Ohashi A."/>
            <person name="Parks D.H."/>
            <person name="Yamauchi T."/>
            <person name="Tyson G.W."/>
            <person name="Hugenholtz P."/>
        </authorList>
    </citation>
    <scope>NUCLEOTIDE SEQUENCE [LARGE SCALE GENOMIC DNA]</scope>
</reference>
<feature type="transmembrane region" description="Helical" evidence="7">
    <location>
        <begin position="242"/>
        <end position="265"/>
    </location>
</feature>
<feature type="transmembrane region" description="Helical" evidence="7">
    <location>
        <begin position="143"/>
        <end position="164"/>
    </location>
</feature>
<keyword evidence="3" id="KW-1003">Cell membrane</keyword>
<dbReference type="GO" id="GO:0055085">
    <property type="term" value="P:transmembrane transport"/>
    <property type="evidence" value="ECO:0007669"/>
    <property type="project" value="InterPro"/>
</dbReference>
<keyword evidence="5 7" id="KW-1133">Transmembrane helix</keyword>
<keyword evidence="6 7" id="KW-0472">Membrane</keyword>
<keyword evidence="4 7" id="KW-0812">Transmembrane</keyword>
<feature type="transmembrane region" description="Helical" evidence="7">
    <location>
        <begin position="73"/>
        <end position="97"/>
    </location>
</feature>
<dbReference type="HOGENOM" id="CLU_016047_1_1_0"/>
<evidence type="ECO:0000313" key="9">
    <source>
        <dbReference type="EMBL" id="GAK59381.1"/>
    </source>
</evidence>
<evidence type="ECO:0000256" key="4">
    <source>
        <dbReference type="ARBA" id="ARBA00022692"/>
    </source>
</evidence>
<dbReference type="AlphaFoldDB" id="A0A081C476"/>
<dbReference type="PANTHER" id="PTHR43744">
    <property type="entry name" value="ABC TRANSPORTER PERMEASE PROTEIN MG189-RELATED-RELATED"/>
    <property type="match status" value="1"/>
</dbReference>
<dbReference type="SUPFAM" id="SSF161098">
    <property type="entry name" value="MetI-like"/>
    <property type="match status" value="1"/>
</dbReference>
<comment type="similarity">
    <text evidence="7">Belongs to the binding-protein-dependent transport system permease family.</text>
</comment>